<dbReference type="Gene3D" id="2.40.10.10">
    <property type="entry name" value="Trypsin-like serine proteases"/>
    <property type="match status" value="2"/>
</dbReference>
<name>A0AAW8DEW8_9MICC</name>
<evidence type="ECO:0008006" key="8">
    <source>
        <dbReference type="Google" id="ProtNLM"/>
    </source>
</evidence>
<feature type="compositionally biased region" description="Low complexity" evidence="2">
    <location>
        <begin position="38"/>
        <end position="55"/>
    </location>
</feature>
<proteinExistence type="predicted"/>
<dbReference type="PANTHER" id="PTHR15462">
    <property type="entry name" value="SERINE PROTEASE"/>
    <property type="match status" value="1"/>
</dbReference>
<reference evidence="4 6" key="1">
    <citation type="submission" date="2023-07" db="EMBL/GenBank/DDBJ databases">
        <title>Sorghum-associated microbial communities from plants grown in Nebraska, USA.</title>
        <authorList>
            <person name="Schachtman D."/>
        </authorList>
    </citation>
    <scope>NUCLEOTIDE SEQUENCE</scope>
    <source>
        <strain evidence="4">DS1006</strain>
        <strain evidence="5 6">DS1016</strain>
    </source>
</reference>
<protein>
    <recommendedName>
        <fullName evidence="8">Peptidase</fullName>
    </recommendedName>
</protein>
<dbReference type="EMBL" id="JAUSTF010000016">
    <property type="protein sequence ID" value="MDQ0182832.1"/>
    <property type="molecule type" value="Genomic_DNA"/>
</dbReference>
<keyword evidence="1 3" id="KW-0732">Signal</keyword>
<dbReference type="AlphaFoldDB" id="A0AAW8DEW8"/>
<dbReference type="InterPro" id="IPR009003">
    <property type="entry name" value="Peptidase_S1_PA"/>
</dbReference>
<evidence type="ECO:0000256" key="3">
    <source>
        <dbReference type="SAM" id="SignalP"/>
    </source>
</evidence>
<evidence type="ECO:0000313" key="6">
    <source>
        <dbReference type="Proteomes" id="UP001230951"/>
    </source>
</evidence>
<feature type="region of interest" description="Disordered" evidence="2">
    <location>
        <begin position="31"/>
        <end position="55"/>
    </location>
</feature>
<evidence type="ECO:0000313" key="5">
    <source>
        <dbReference type="EMBL" id="MDQ0182832.1"/>
    </source>
</evidence>
<feature type="signal peptide" evidence="3">
    <location>
        <begin position="1"/>
        <end position="30"/>
    </location>
</feature>
<accession>A0AAW8DEW8</accession>
<dbReference type="Proteomes" id="UP001230951">
    <property type="component" value="Unassembled WGS sequence"/>
</dbReference>
<sequence>MTRTKTLATSLLGLTAAALLALGAGSGATAAPSISDGTDASTVSSNSASDANTADYWTPERMKNAVSGDLLVTKALTRTQAAVGLSDIPTSPDQVFPGLGRALTIEGQNATSTAAPSPAVDRKANAGESPVSHIGKVFFTLGGVNYVCSGNSVTSANQSTVSTAGHCLNEGPGAFAGNFTFVPAYQDGAAPYGKWTAKALYTTSQWSSSGNIQYDTGFAVMNTLNGQKLAAVVGASGVQFNAARGLAYKSFGYPAASPFTGESLKSCSGTATNDPNNPQFNTQGIPCNMTGGSSGGPWFLGSSASGYQNSVNSYGYGSNSTTMYGPYWGTVIQGTYQTASTAP</sequence>
<dbReference type="InterPro" id="IPR043504">
    <property type="entry name" value="Peptidase_S1_PA_chymotrypsin"/>
</dbReference>
<dbReference type="InterPro" id="IPR050966">
    <property type="entry name" value="Glutamyl_endopeptidase"/>
</dbReference>
<dbReference type="EMBL" id="JAUSRG010000020">
    <property type="protein sequence ID" value="MDP9907361.1"/>
    <property type="molecule type" value="Genomic_DNA"/>
</dbReference>
<keyword evidence="6" id="KW-1185">Reference proteome</keyword>
<comment type="caution">
    <text evidence="4">The sequence shown here is derived from an EMBL/GenBank/DDBJ whole genome shotgun (WGS) entry which is preliminary data.</text>
</comment>
<evidence type="ECO:0000256" key="1">
    <source>
        <dbReference type="ARBA" id="ARBA00022729"/>
    </source>
</evidence>
<evidence type="ECO:0000313" key="4">
    <source>
        <dbReference type="EMBL" id="MDP9907361.1"/>
    </source>
</evidence>
<evidence type="ECO:0000256" key="2">
    <source>
        <dbReference type="SAM" id="MobiDB-lite"/>
    </source>
</evidence>
<feature type="chain" id="PRO_5043555294" description="Peptidase" evidence="3">
    <location>
        <begin position="31"/>
        <end position="343"/>
    </location>
</feature>
<evidence type="ECO:0000313" key="7">
    <source>
        <dbReference type="Proteomes" id="UP001242995"/>
    </source>
</evidence>
<dbReference type="PANTHER" id="PTHR15462:SF19">
    <property type="entry name" value="PEPTIDASE S1 DOMAIN-CONTAINING PROTEIN"/>
    <property type="match status" value="1"/>
</dbReference>
<organism evidence="4 7">
    <name type="scientific">Arthrobacter bambusae</name>
    <dbReference type="NCBI Taxonomy" id="1338426"/>
    <lineage>
        <taxon>Bacteria</taxon>
        <taxon>Bacillati</taxon>
        <taxon>Actinomycetota</taxon>
        <taxon>Actinomycetes</taxon>
        <taxon>Micrococcales</taxon>
        <taxon>Micrococcaceae</taxon>
        <taxon>Arthrobacter</taxon>
    </lineage>
</organism>
<gene>
    <name evidence="4" type="ORF">J2S90_004353</name>
    <name evidence="5" type="ORF">J2S93_004289</name>
</gene>
<dbReference type="Proteomes" id="UP001242995">
    <property type="component" value="Unassembled WGS sequence"/>
</dbReference>
<dbReference type="RefSeq" id="WP_306964026.1">
    <property type="nucleotide sequence ID" value="NZ_JAUSRG010000020.1"/>
</dbReference>
<dbReference type="SUPFAM" id="SSF50494">
    <property type="entry name" value="Trypsin-like serine proteases"/>
    <property type="match status" value="1"/>
</dbReference>